<keyword evidence="2" id="KW-0378">Hydrolase</keyword>
<sequence>MANCLCTNSCPSSPVSCGSDSCRGINNPNGGNSICTFGTSAGCPCTSKCQVDFCDTTPGCNGYNTKNGAAHCTAGEYAGCYCISLCPLKPAAPLSCTDSGCVGLNNLGGKEFCTAGKYQGCSCTSACPSSKPACSSCEGEEGICTTGAAYGCACSGSSSKREAQNSKTRRDTSQQSNPIQSSRYVVTPPGFGIDSPTAESYRRDQIQQALYDAVVLFNNGETIMAAGGERYPAPMFFTGPGLTTVRGALPAGEMNPNDLVQYPIAKNGEDNYAPFVDGATVGPDRVVFHGTSGQFVALITHRGETQGYWHAAIAPHSSSAGLSSDQVAVSTLDQDPYPWFSQIWANGASSNQAWNIPLMPGTVTNTTTDNEDGDFAGCLDQDKYKTLDDVLGDLQFPVVCMSVYVLNAVSTVMSDALEKFTAIMADGYQAKYNAYKILVHNQAKLAWENLRNSHLDDLWNCFEVHNGANQSIGCGRFNNGGNYYYVEKDPDNFCHKLDMDYNLDCSWIVQSVISYRDPAVNGGANCEKTGVNCPINGQMFFPDLDLNFAVADPGAAISQSLGNYTDLSSWLDDSAISSGFGMLGPLEDDIIDGASMTVFTVQAAVEAMQQVADVGEEAAEEQKKETIMAFILAFLFVVPGIGEAVEGIDILAQVATITRLIDFAGNTAVDLYGIVEDPSSAPMAIAGILLGVGNLRDRNTDAWEEAAQIRRKMDDAVVGSMGKTVSDGMGKIKKLVKECSL</sequence>
<reference evidence="4" key="1">
    <citation type="submission" date="2023-01" db="EMBL/GenBank/DDBJ databases">
        <authorList>
            <person name="Van Ghelder C."/>
            <person name="Rancurel C."/>
        </authorList>
    </citation>
    <scope>NUCLEOTIDE SEQUENCE</scope>
    <source>
        <strain evidence="4">CNCM I-4278</strain>
    </source>
</reference>
<evidence type="ECO:0000256" key="2">
    <source>
        <dbReference type="ARBA" id="ARBA00022801"/>
    </source>
</evidence>
<keyword evidence="1" id="KW-0540">Nuclease</keyword>
<comment type="caution">
    <text evidence="4">The sequence shown here is derived from an EMBL/GenBank/DDBJ whole genome shotgun (WGS) entry which is preliminary data.</text>
</comment>
<evidence type="ECO:0000256" key="1">
    <source>
        <dbReference type="ARBA" id="ARBA00022722"/>
    </source>
</evidence>
<proteinExistence type="predicted"/>
<keyword evidence="5" id="KW-1185">Reference proteome</keyword>
<dbReference type="SUPFAM" id="SSF53933">
    <property type="entry name" value="Microbial ribonucleases"/>
    <property type="match status" value="1"/>
</dbReference>
<feature type="compositionally biased region" description="Polar residues" evidence="3">
    <location>
        <begin position="173"/>
        <end position="184"/>
    </location>
</feature>
<accession>A0A9W4UFD6</accession>
<dbReference type="GO" id="GO:0003723">
    <property type="term" value="F:RNA binding"/>
    <property type="evidence" value="ECO:0007669"/>
    <property type="project" value="InterPro"/>
</dbReference>
<evidence type="ECO:0000256" key="3">
    <source>
        <dbReference type="SAM" id="MobiDB-lite"/>
    </source>
</evidence>
<evidence type="ECO:0000313" key="4">
    <source>
        <dbReference type="EMBL" id="CAI6334319.1"/>
    </source>
</evidence>
<name>A0A9W4UFD6_9PLEO</name>
<feature type="region of interest" description="Disordered" evidence="3">
    <location>
        <begin position="155"/>
        <end position="197"/>
    </location>
</feature>
<gene>
    <name evidence="4" type="ORF">PDIGIT_LOCUS7376</name>
</gene>
<dbReference type="EMBL" id="CAOQHR010000005">
    <property type="protein sequence ID" value="CAI6334319.1"/>
    <property type="molecule type" value="Genomic_DNA"/>
</dbReference>
<dbReference type="Proteomes" id="UP001152607">
    <property type="component" value="Unassembled WGS sequence"/>
</dbReference>
<dbReference type="Gene3D" id="3.10.450.30">
    <property type="entry name" value="Microbial ribonucleases"/>
    <property type="match status" value="1"/>
</dbReference>
<dbReference type="AlphaFoldDB" id="A0A9W4UFD6"/>
<evidence type="ECO:0000313" key="5">
    <source>
        <dbReference type="Proteomes" id="UP001152607"/>
    </source>
</evidence>
<feature type="compositionally biased region" description="Basic and acidic residues" evidence="3">
    <location>
        <begin position="159"/>
        <end position="172"/>
    </location>
</feature>
<protein>
    <submittedName>
        <fullName evidence="4">Uncharacterized protein</fullName>
    </submittedName>
</protein>
<organism evidence="4 5">
    <name type="scientific">Periconia digitata</name>
    <dbReference type="NCBI Taxonomy" id="1303443"/>
    <lineage>
        <taxon>Eukaryota</taxon>
        <taxon>Fungi</taxon>
        <taxon>Dikarya</taxon>
        <taxon>Ascomycota</taxon>
        <taxon>Pezizomycotina</taxon>
        <taxon>Dothideomycetes</taxon>
        <taxon>Pleosporomycetidae</taxon>
        <taxon>Pleosporales</taxon>
        <taxon>Massarineae</taxon>
        <taxon>Periconiaceae</taxon>
        <taxon>Periconia</taxon>
    </lineage>
</organism>
<dbReference type="InterPro" id="IPR016191">
    <property type="entry name" value="Ribonuclease/ribotoxin"/>
</dbReference>
<dbReference type="GO" id="GO:0016787">
    <property type="term" value="F:hydrolase activity"/>
    <property type="evidence" value="ECO:0007669"/>
    <property type="project" value="UniProtKB-KW"/>
</dbReference>
<dbReference type="OrthoDB" id="3935321at2759"/>
<dbReference type="GO" id="GO:0004540">
    <property type="term" value="F:RNA nuclease activity"/>
    <property type="evidence" value="ECO:0007669"/>
    <property type="project" value="InterPro"/>
</dbReference>